<keyword evidence="4 5" id="KW-0479">Metal-binding</keyword>
<feature type="binding site" evidence="5">
    <location>
        <position position="86"/>
    </location>
    <ligand>
        <name>Ca(2+)</name>
        <dbReference type="ChEBI" id="CHEBI:29108"/>
        <label>1</label>
    </ligand>
</feature>
<dbReference type="EMBL" id="CP019602">
    <property type="protein sequence ID" value="ARU15426.1"/>
    <property type="molecule type" value="Genomic_DNA"/>
</dbReference>
<feature type="binding site" evidence="4">
    <location>
        <position position="200"/>
    </location>
    <ligand>
        <name>Ca(2+)</name>
        <dbReference type="ChEBI" id="CHEBI:29108"/>
        <label>4</label>
    </ligand>
</feature>
<protein>
    <submittedName>
        <fullName evidence="2">Carboxylesterase</fullName>
    </submittedName>
</protein>
<feature type="binding site" evidence="4">
    <location>
        <position position="204"/>
    </location>
    <ligand>
        <name>Ca(2+)</name>
        <dbReference type="ChEBI" id="CHEBI:29108"/>
        <label>4</label>
    </ligand>
</feature>
<dbReference type="PDB" id="7C29">
    <property type="method" value="X-ray"/>
    <property type="resolution" value="2.18 A"/>
    <property type="chains" value="A/B=1-205"/>
</dbReference>
<dbReference type="SMR" id="A0A1Z1F9L9"/>
<evidence type="ECO:0007829" key="5">
    <source>
        <dbReference type="PDB" id="7C29"/>
    </source>
</evidence>
<dbReference type="GO" id="GO:0046872">
    <property type="term" value="F:metal ion binding"/>
    <property type="evidence" value="ECO:0007669"/>
    <property type="project" value="UniProtKB-KW"/>
</dbReference>
<evidence type="ECO:0000259" key="1">
    <source>
        <dbReference type="Pfam" id="PF13472"/>
    </source>
</evidence>
<feature type="binding site" evidence="4">
    <location>
        <position position="203"/>
    </location>
    <ligand>
        <name>Ca(2+)</name>
        <dbReference type="ChEBI" id="CHEBI:29108"/>
        <label>5</label>
    </ligand>
</feature>
<dbReference type="PDBsum" id="6M41"/>
<dbReference type="CDD" id="cd01822">
    <property type="entry name" value="Lysophospholipase_L1_like"/>
    <property type="match status" value="1"/>
</dbReference>
<dbReference type="PDBsum" id="6M42"/>
<dbReference type="GO" id="GO:0004622">
    <property type="term" value="F:phosphatidylcholine lysophospholipase activity"/>
    <property type="evidence" value="ECO:0007669"/>
    <property type="project" value="TreeGrafter"/>
</dbReference>
<feature type="domain" description="SGNH hydrolase-type esterase" evidence="1">
    <location>
        <begin position="25"/>
        <end position="187"/>
    </location>
</feature>
<dbReference type="STRING" id="450378.GCA_001661675_00722"/>
<dbReference type="InterPro" id="IPR051532">
    <property type="entry name" value="Ester_Hydrolysis_Enzymes"/>
</dbReference>
<organism evidence="2 3">
    <name type="scientific">Croceicoccus marinus</name>
    <dbReference type="NCBI Taxonomy" id="450378"/>
    <lineage>
        <taxon>Bacteria</taxon>
        <taxon>Pseudomonadati</taxon>
        <taxon>Pseudomonadota</taxon>
        <taxon>Alphaproteobacteria</taxon>
        <taxon>Sphingomonadales</taxon>
        <taxon>Erythrobacteraceae</taxon>
        <taxon>Croceicoccus</taxon>
    </lineage>
</organism>
<accession>A0A1Z1F9L9</accession>
<dbReference type="Gene3D" id="3.40.50.1110">
    <property type="entry name" value="SGNH hydrolase"/>
    <property type="match status" value="1"/>
</dbReference>
<dbReference type="InterPro" id="IPR036514">
    <property type="entry name" value="SGNH_hydro_sf"/>
</dbReference>
<evidence type="ECO:0000313" key="3">
    <source>
        <dbReference type="Proteomes" id="UP000195807"/>
    </source>
</evidence>
<gene>
    <name evidence="2" type="ORF">A9D14_03620</name>
</gene>
<dbReference type="PANTHER" id="PTHR30383">
    <property type="entry name" value="THIOESTERASE 1/PROTEASE 1/LYSOPHOSPHOLIPASE L1"/>
    <property type="match status" value="1"/>
</dbReference>
<feature type="binding site" evidence="4">
    <location>
        <position position="200"/>
    </location>
    <ligand>
        <name>Ca(2+)</name>
        <dbReference type="ChEBI" id="CHEBI:29108"/>
        <label>3</label>
    </ligand>
</feature>
<dbReference type="Pfam" id="PF13472">
    <property type="entry name" value="Lipase_GDSL_2"/>
    <property type="match status" value="1"/>
</dbReference>
<feature type="binding site" evidence="4">
    <location>
        <position position="123"/>
    </location>
    <ligand>
        <name>Ca(2+)</name>
        <dbReference type="ChEBI" id="CHEBI:29108"/>
        <label>2</label>
    </ligand>
</feature>
<keyword evidence="4 5" id="KW-0106">Calcium</keyword>
<sequence length="205" mass="22356">MADGEAAGQQADAVMPTGPAIDVLAFGDSLFAGYRLDRDESYPARLQAALRERGLNVNVTNAGVSGDTTAAGLQRIDFVLDSMAGEPDLVLLELGANDMLRGLPAEEARRNLDTILQRLDQRDIPVMVYGMRAAPNLGGDYGRSFDSIFPDLADKYDAELVPFFIEPLIFDRSLVQQDQLHPTAQGVDAMVEQTVEQVEDRIDDL</sequence>
<keyword evidence="4 5" id="KW-0002">3D-structure</keyword>
<name>A0A1Z1F9L9_9SPHN</name>
<reference evidence="2 3" key="1">
    <citation type="submission" date="2017-01" db="EMBL/GenBank/DDBJ databases">
        <title>Complete genome sequence of esterase-producing bacterium Croceicoccus marinus E4A9.</title>
        <authorList>
            <person name="Wu Y.-H."/>
            <person name="Cheng H."/>
            <person name="Xu L."/>
            <person name="Huo Y.-Y."/>
            <person name="Wang C.-S."/>
            <person name="Xu X.-W."/>
        </authorList>
    </citation>
    <scope>NUCLEOTIDE SEQUENCE [LARGE SCALE GENOMIC DNA]</scope>
    <source>
        <strain evidence="2 3">E4A9</strain>
    </source>
</reference>
<dbReference type="AlphaFoldDB" id="A0A1Z1F9L9"/>
<dbReference type="InterPro" id="IPR013830">
    <property type="entry name" value="SGNH_hydro"/>
</dbReference>
<dbReference type="PDB" id="7C23">
    <property type="method" value="X-ray"/>
    <property type="resolution" value="1.90 A"/>
    <property type="chains" value="A/B=1-205"/>
</dbReference>
<dbReference type="PANTHER" id="PTHR30383:SF24">
    <property type="entry name" value="THIOESTERASE 1_PROTEASE 1_LYSOPHOSPHOLIPASE L1"/>
    <property type="match status" value="1"/>
</dbReference>
<dbReference type="KEGG" id="cman:A9D14_03620"/>
<evidence type="ECO:0007829" key="4">
    <source>
        <dbReference type="PDB" id="7C23"/>
    </source>
</evidence>
<feature type="binding site" evidence="4">
    <location>
        <position position="159"/>
    </location>
    <ligand>
        <name>Ca(2+)</name>
        <dbReference type="ChEBI" id="CHEBI:29108"/>
        <label>3</label>
    </ligand>
</feature>
<reference evidence="4 5" key="2">
    <citation type="journal article" date="2020" name="Biotechnol. Biofuels">
        <title>Structure-guided protein engineering increases enzymatic activities of the SGNH family esterases.</title>
        <authorList>
            <person name="Li Z."/>
            <person name="Li L."/>
            <person name="Huo Y."/>
            <person name="Chen Z."/>
            <person name="Zhao Y."/>
            <person name="Huang J."/>
            <person name="Jian S."/>
            <person name="Rong Z."/>
            <person name="Wu D."/>
            <person name="Gan J."/>
            <person name="Hu X."/>
            <person name="Li J."/>
            <person name="Xu X.W."/>
        </authorList>
    </citation>
    <scope>X-RAY CRYSTALLOGRAPHY (1.90 ANGSTROMS) IN COMPLEX WITH CA(2+)</scope>
</reference>
<dbReference type="SUPFAM" id="SSF52266">
    <property type="entry name" value="SGNH hydrolase"/>
    <property type="match status" value="1"/>
</dbReference>
<evidence type="ECO:0000313" key="2">
    <source>
        <dbReference type="EMBL" id="ARU15426.1"/>
    </source>
</evidence>
<feature type="binding site" evidence="4">
    <location>
        <position position="120"/>
    </location>
    <ligand>
        <name>Ca(2+)</name>
        <dbReference type="ChEBI" id="CHEBI:29108"/>
        <label>2</label>
    </ligand>
</feature>
<proteinExistence type="evidence at protein level"/>
<keyword evidence="3" id="KW-1185">Reference proteome</keyword>
<dbReference type="Proteomes" id="UP000195807">
    <property type="component" value="Chromosome"/>
</dbReference>